<evidence type="ECO:0000313" key="2">
    <source>
        <dbReference type="Proteomes" id="UP000010816"/>
    </source>
</evidence>
<sequence length="586" mass="64435">MAKLDESRRRWLALVKATAKAAQARRERCLSYVLFGHDDQQGKHGWSVELRQSGGRVGVDDIALPRPSSQLADDPDRPILVLLSALCDHGSLPHLTGSLGAVALEQMLATGRLYIEDEAERPLALGAPLKTALAWYRGADGRYRIGSERSPSADLLPVTPPWYLDAANRTCGPLATGLPHAVAATLVSAPTLTMAEARLVRDRLAAVPAALPLPSAIVDLGMVTPVPRLTLTTHRPPSAEPQDLAWLELDYAGMLAAPDPAQPAPLCHSGPDGRVRMYRDREAELRIWSKLAGLHLEALVREPTRIGFRTRDGASWRALVERDLPALRREGWCVAVAPDCRWHAVAVGDRNGENWRTVPLDGPQRVLYETVRTTMRQRIRAALEDADAVRAQRLLRDASQKLHQICWNPRLLRLAAARGVERSVKLDLLTALLPAMLAEGRRVLILADPPALRRLIAAHLAENGIATIEHSTQPLAPSSRATVYLEGTKTNPGRHARLGVDTLIRYSTWPRPTENGHDTKSTRADPEMPARVYELITENTIEERFPAWHARQPLIAGRLLASDATTQELSLSDLEQALEALLQPPT</sequence>
<gene>
    <name evidence="1" type="ORF">Thimo_2614</name>
</gene>
<name>L0GX42_9GAMM</name>
<dbReference type="KEGG" id="tmb:Thimo_2614"/>
<protein>
    <submittedName>
        <fullName evidence="1">Uncharacterized protein</fullName>
    </submittedName>
</protein>
<dbReference type="HOGENOM" id="CLU_465340_0_0_6"/>
<accession>L0GX42</accession>
<dbReference type="STRING" id="765912.Thimo_2614"/>
<dbReference type="Proteomes" id="UP000010816">
    <property type="component" value="Chromosome"/>
</dbReference>
<keyword evidence="2" id="KW-1185">Reference proteome</keyword>
<dbReference type="Gene3D" id="3.40.50.300">
    <property type="entry name" value="P-loop containing nucleotide triphosphate hydrolases"/>
    <property type="match status" value="1"/>
</dbReference>
<organism evidence="1 2">
    <name type="scientific">Thioflavicoccus mobilis 8321</name>
    <dbReference type="NCBI Taxonomy" id="765912"/>
    <lineage>
        <taxon>Bacteria</taxon>
        <taxon>Pseudomonadati</taxon>
        <taxon>Pseudomonadota</taxon>
        <taxon>Gammaproteobacteria</taxon>
        <taxon>Chromatiales</taxon>
        <taxon>Chromatiaceae</taxon>
        <taxon>Thioflavicoccus</taxon>
    </lineage>
</organism>
<reference evidence="1 2" key="1">
    <citation type="submission" date="2011-09" db="EMBL/GenBank/DDBJ databases">
        <title>Complete sequence of chromosome of Thioflavicoccus mobilis 8321.</title>
        <authorList>
            <consortium name="US DOE Joint Genome Institute"/>
            <person name="Lucas S."/>
            <person name="Han J."/>
            <person name="Lapidus A."/>
            <person name="Cheng J.-F."/>
            <person name="Goodwin L."/>
            <person name="Pitluck S."/>
            <person name="Peters L."/>
            <person name="Ovchinnikova G."/>
            <person name="Lu M."/>
            <person name="Detter J.C."/>
            <person name="Han C."/>
            <person name="Tapia R."/>
            <person name="Land M."/>
            <person name="Hauser L."/>
            <person name="Kyrpides N."/>
            <person name="Ivanova N."/>
            <person name="Pagani I."/>
            <person name="Vogl K."/>
            <person name="Liu Z."/>
            <person name="Imhoff J."/>
            <person name="Thiel V."/>
            <person name="Frigaard N.-U."/>
            <person name="Bryant D."/>
            <person name="Woyke T."/>
        </authorList>
    </citation>
    <scope>NUCLEOTIDE SEQUENCE [LARGE SCALE GENOMIC DNA]</scope>
    <source>
        <strain evidence="1 2">8321</strain>
    </source>
</reference>
<dbReference type="RefSeq" id="WP_015281471.1">
    <property type="nucleotide sequence ID" value="NC_019940.1"/>
</dbReference>
<dbReference type="AlphaFoldDB" id="L0GX42"/>
<dbReference type="InterPro" id="IPR027417">
    <property type="entry name" value="P-loop_NTPase"/>
</dbReference>
<evidence type="ECO:0000313" key="1">
    <source>
        <dbReference type="EMBL" id="AGA91338.1"/>
    </source>
</evidence>
<dbReference type="EMBL" id="CP003051">
    <property type="protein sequence ID" value="AGA91338.1"/>
    <property type="molecule type" value="Genomic_DNA"/>
</dbReference>
<dbReference type="eggNOG" id="COG0553">
    <property type="taxonomic scope" value="Bacteria"/>
</dbReference>
<proteinExistence type="predicted"/>